<dbReference type="PROSITE" id="PS50994">
    <property type="entry name" value="INTEGRASE"/>
    <property type="match status" value="1"/>
</dbReference>
<dbReference type="AlphaFoldDB" id="A0A1V9VAU1"/>
<dbReference type="EMBL" id="LNTC01000090">
    <property type="protein sequence ID" value="OQR41197.1"/>
    <property type="molecule type" value="Genomic_DNA"/>
</dbReference>
<dbReference type="SUPFAM" id="SSF53098">
    <property type="entry name" value="Ribonuclease H-like"/>
    <property type="match status" value="1"/>
</dbReference>
<feature type="domain" description="Integrase catalytic" evidence="2">
    <location>
        <begin position="122"/>
        <end position="294"/>
    </location>
</feature>
<organism evidence="3 4">
    <name type="scientific">Aliarcobacter cryaerophilus</name>
    <dbReference type="NCBI Taxonomy" id="28198"/>
    <lineage>
        <taxon>Bacteria</taxon>
        <taxon>Pseudomonadati</taxon>
        <taxon>Campylobacterota</taxon>
        <taxon>Epsilonproteobacteria</taxon>
        <taxon>Campylobacterales</taxon>
        <taxon>Arcobacteraceae</taxon>
        <taxon>Aliarcobacter</taxon>
    </lineage>
</organism>
<evidence type="ECO:0000259" key="2">
    <source>
        <dbReference type="PROSITE" id="PS50994"/>
    </source>
</evidence>
<dbReference type="InterPro" id="IPR036397">
    <property type="entry name" value="RNaseH_sf"/>
</dbReference>
<reference evidence="3 4" key="1">
    <citation type="submission" date="2017-04" db="EMBL/GenBank/DDBJ databases">
        <title>Accumulation and expression of multiple antibiotic resistance genes in Arcobacter cryaerophilus that thrives in sewage.</title>
        <authorList>
            <person name="Millar J.A."/>
            <person name="Raghavan R."/>
        </authorList>
    </citation>
    <scope>NUCLEOTIDE SEQUENCE [LARGE SCALE GENOMIC DNA]</scope>
    <source>
        <strain evidence="3 4">AZT-1</strain>
    </source>
</reference>
<name>A0A1V9VAU1_9BACT</name>
<dbReference type="Gene3D" id="3.30.420.10">
    <property type="entry name" value="Ribonuclease H-like superfamily/Ribonuclease H"/>
    <property type="match status" value="1"/>
</dbReference>
<dbReference type="GO" id="GO:0003676">
    <property type="term" value="F:nucleic acid binding"/>
    <property type="evidence" value="ECO:0007669"/>
    <property type="project" value="InterPro"/>
</dbReference>
<dbReference type="PANTHER" id="PTHR35004:SF7">
    <property type="entry name" value="INTEGRASE PROTEIN"/>
    <property type="match status" value="1"/>
</dbReference>
<dbReference type="InterPro" id="IPR001584">
    <property type="entry name" value="Integrase_cat-core"/>
</dbReference>
<dbReference type="InterPro" id="IPR054353">
    <property type="entry name" value="IstA-like_C"/>
</dbReference>
<dbReference type="GO" id="GO:0015074">
    <property type="term" value="P:DNA integration"/>
    <property type="evidence" value="ECO:0007669"/>
    <property type="project" value="InterPro"/>
</dbReference>
<evidence type="ECO:0000313" key="4">
    <source>
        <dbReference type="Proteomes" id="UP000192599"/>
    </source>
</evidence>
<accession>A0A1V9VAU1</accession>
<comment type="caution">
    <text evidence="3">The sequence shown here is derived from an EMBL/GenBank/DDBJ whole genome shotgun (WGS) entry which is preliminary data.</text>
</comment>
<protein>
    <recommendedName>
        <fullName evidence="2">Integrase catalytic domain-containing protein</fullName>
    </recommendedName>
</protein>
<evidence type="ECO:0000256" key="1">
    <source>
        <dbReference type="ARBA" id="ARBA00009277"/>
    </source>
</evidence>
<proteinExistence type="inferred from homology"/>
<dbReference type="Proteomes" id="UP000192599">
    <property type="component" value="Unassembled WGS sequence"/>
</dbReference>
<dbReference type="Pfam" id="PF22483">
    <property type="entry name" value="Mu-transpos_C_2"/>
    <property type="match status" value="1"/>
</dbReference>
<dbReference type="PANTHER" id="PTHR35004">
    <property type="entry name" value="TRANSPOSASE RV3428C-RELATED"/>
    <property type="match status" value="1"/>
</dbReference>
<dbReference type="InterPro" id="IPR012337">
    <property type="entry name" value="RNaseH-like_sf"/>
</dbReference>
<comment type="similarity">
    <text evidence="1">Belongs to the transposase IS21/IS408/IS1162 family.</text>
</comment>
<evidence type="ECO:0000313" key="3">
    <source>
        <dbReference type="EMBL" id="OQR41197.1"/>
    </source>
</evidence>
<dbReference type="NCBIfam" id="NF033546">
    <property type="entry name" value="transpos_IS21"/>
    <property type="match status" value="1"/>
</dbReference>
<gene>
    <name evidence="3" type="ORF">AS859_07115</name>
</gene>
<sequence length="503" mass="58463">MISMEDWVTIRNLKKKDPNLGTRTIALMLGISRNTVKKALASDELPLYNRGEKKINEAVEPFIDFIKESFLKKNLKASRILKDIKSKGYKGSQYALYAYIREILKPIQEDVTKTSPNAYMRYETKPAEQMQYDWSPYTVTIGENLVKINIHQTILGFSRYKFYDVSLNVSGSDVYTALEESFIFFGGVCERIQVDNATVFITNASKDNLIWNPRFLSLCGLYGIKPTRSMPSHPWSKGKVESPFSYLETHFISGNEFKSFEDLRERLKQFQDEHNLEIHGTTKQISKILFEKEEQSFLKPLPINPITGELKRYVGFKEEFRKANSECLVSYKGNKYSVPHYFASKEVWLRVLYGTTLQIYSSKNKLIATHTISLKKGEVLVNKEHFFGYRKESQFDSIAISISRLIKRFANYINIHKFIENIKVQKRISPAYHLYKIANLFEYYDEADCIMAMEEAISLNIYSFSFIKGTITHQTKPKNEQLNLFNIKLPQANIKRDLGDYKI</sequence>